<evidence type="ECO:0000259" key="2">
    <source>
        <dbReference type="PROSITE" id="PS50887"/>
    </source>
</evidence>
<keyword evidence="1" id="KW-0472">Membrane</keyword>
<dbReference type="RefSeq" id="WP_071316008.1">
    <property type="nucleotide sequence ID" value="NZ_CP063356.2"/>
</dbReference>
<dbReference type="Proteomes" id="UP000180175">
    <property type="component" value="Chromosome"/>
</dbReference>
<reference evidence="4 5" key="3">
    <citation type="journal article" date="2019" name="Int. J. Syst. Evol. Microbiol.">
        <title>Anaerobacillus isosaccharinicus sp. nov., an alkaliphilic bacterium which degrades isosaccharinic acid.</title>
        <authorList>
            <person name="Bassil N.M."/>
            <person name="Lloyd J.R."/>
        </authorList>
    </citation>
    <scope>NUCLEOTIDE SEQUENCE [LARGE SCALE GENOMIC DNA]</scope>
    <source>
        <strain evidence="4 5">NB2006</strain>
    </source>
</reference>
<accession>A0A1S2MD86</accession>
<evidence type="ECO:0000313" key="4">
    <source>
        <dbReference type="EMBL" id="QOY37313.1"/>
    </source>
</evidence>
<dbReference type="FunFam" id="3.30.70.270:FF:000001">
    <property type="entry name" value="Diguanylate cyclase domain protein"/>
    <property type="match status" value="1"/>
</dbReference>
<evidence type="ECO:0000313" key="3">
    <source>
        <dbReference type="EMBL" id="OIJ22772.1"/>
    </source>
</evidence>
<feature type="transmembrane region" description="Helical" evidence="1">
    <location>
        <begin position="47"/>
        <end position="71"/>
    </location>
</feature>
<dbReference type="InterPro" id="IPR029787">
    <property type="entry name" value="Nucleotide_cyclase"/>
</dbReference>
<dbReference type="Pfam" id="PF00990">
    <property type="entry name" value="GGDEF"/>
    <property type="match status" value="1"/>
</dbReference>
<dbReference type="AlphaFoldDB" id="A0A1S2MD86"/>
<feature type="transmembrane region" description="Helical" evidence="1">
    <location>
        <begin position="124"/>
        <end position="145"/>
    </location>
</feature>
<dbReference type="InterPro" id="IPR043128">
    <property type="entry name" value="Rev_trsase/Diguanyl_cyclase"/>
</dbReference>
<name>A0A1S2MD86_9BACI</name>
<dbReference type="OrthoDB" id="9759607at2"/>
<dbReference type="KEGG" id="aia:AWH56_006695"/>
<dbReference type="GO" id="GO:0052621">
    <property type="term" value="F:diguanylate cyclase activity"/>
    <property type="evidence" value="ECO:0007669"/>
    <property type="project" value="TreeGrafter"/>
</dbReference>
<feature type="domain" description="GGDEF" evidence="2">
    <location>
        <begin position="218"/>
        <end position="350"/>
    </location>
</feature>
<reference evidence="3 5" key="1">
    <citation type="submission" date="2016-10" db="EMBL/GenBank/DDBJ databases">
        <title>Draft genome sequences of four alkaliphilic bacteria belonging to the Anaerobacillus genus.</title>
        <authorList>
            <person name="Bassil N.M."/>
            <person name="Lloyd J.R."/>
        </authorList>
    </citation>
    <scope>NUCLEOTIDE SEQUENCE [LARGE SCALE GENOMIC DNA]</scope>
    <source>
        <strain evidence="3 5">NB2006</strain>
    </source>
</reference>
<dbReference type="CDD" id="cd01949">
    <property type="entry name" value="GGDEF"/>
    <property type="match status" value="1"/>
</dbReference>
<keyword evidence="5" id="KW-1185">Reference proteome</keyword>
<keyword evidence="1" id="KW-1133">Transmembrane helix</keyword>
<dbReference type="Gene3D" id="3.30.70.270">
    <property type="match status" value="1"/>
</dbReference>
<feature type="transmembrane region" description="Helical" evidence="1">
    <location>
        <begin position="17"/>
        <end position="35"/>
    </location>
</feature>
<feature type="transmembrane region" description="Helical" evidence="1">
    <location>
        <begin position="157"/>
        <end position="175"/>
    </location>
</feature>
<evidence type="ECO:0000256" key="1">
    <source>
        <dbReference type="SAM" id="Phobius"/>
    </source>
</evidence>
<proteinExistence type="predicted"/>
<feature type="transmembrane region" description="Helical" evidence="1">
    <location>
        <begin position="91"/>
        <end position="115"/>
    </location>
</feature>
<reference evidence="4 5" key="2">
    <citation type="journal article" date="2017" name="Genome Announc.">
        <title>Draft Genome Sequences of Four Alkaliphilic Bacteria Belonging to the Anaerobacillus Genus.</title>
        <authorList>
            <person name="Bassil N.M."/>
            <person name="Lloyd J.R."/>
        </authorList>
    </citation>
    <scope>NUCLEOTIDE SEQUENCE [LARGE SCALE GENOMIC DNA]</scope>
    <source>
        <strain evidence="4 5">NB2006</strain>
    </source>
</reference>
<reference evidence="4" key="4">
    <citation type="submission" date="2020-10" db="EMBL/GenBank/DDBJ databases">
        <authorList>
            <person name="Bassil N.M."/>
            <person name="Lloyd J.R."/>
        </authorList>
    </citation>
    <scope>NUCLEOTIDE SEQUENCE</scope>
    <source>
        <strain evidence="4">NB2006</strain>
    </source>
</reference>
<dbReference type="InterPro" id="IPR050469">
    <property type="entry name" value="Diguanylate_Cyclase"/>
</dbReference>
<dbReference type="InterPro" id="IPR000160">
    <property type="entry name" value="GGDEF_dom"/>
</dbReference>
<protein>
    <submittedName>
        <fullName evidence="3">GGDEF domain-containing protein</fullName>
    </submittedName>
</protein>
<evidence type="ECO:0000313" key="5">
    <source>
        <dbReference type="Proteomes" id="UP000180175"/>
    </source>
</evidence>
<organism evidence="3 5">
    <name type="scientific">Anaerobacillus isosaccharinicus</name>
    <dbReference type="NCBI Taxonomy" id="1532552"/>
    <lineage>
        <taxon>Bacteria</taxon>
        <taxon>Bacillati</taxon>
        <taxon>Bacillota</taxon>
        <taxon>Bacilli</taxon>
        <taxon>Bacillales</taxon>
        <taxon>Bacillaceae</taxon>
        <taxon>Anaerobacillus</taxon>
    </lineage>
</organism>
<dbReference type="PANTHER" id="PTHR45138">
    <property type="entry name" value="REGULATORY COMPONENTS OF SENSORY TRANSDUCTION SYSTEM"/>
    <property type="match status" value="1"/>
</dbReference>
<gene>
    <name evidence="4" type="ORF">AWH56_006695</name>
    <name evidence="3" type="ORF">AWH56_04605</name>
</gene>
<dbReference type="SUPFAM" id="SSF55073">
    <property type="entry name" value="Nucleotide cyclase"/>
    <property type="match status" value="1"/>
</dbReference>
<dbReference type="PANTHER" id="PTHR45138:SF9">
    <property type="entry name" value="DIGUANYLATE CYCLASE DGCM-RELATED"/>
    <property type="match status" value="1"/>
</dbReference>
<dbReference type="PROSITE" id="PS50887">
    <property type="entry name" value="GGDEF"/>
    <property type="match status" value="1"/>
</dbReference>
<sequence>MIKLIKQSHQSDHVLEIIFSSLRWFFLMLSILVFYNQHKSNPVDLYLYLFLILVIFGVIYMALSDFCLHMAHENSTLYRTMTKGGPFLDYISYFALIALTGGIYSPLIPIVYLIILHVTVYWKFIGGMVASLLFMVGYTVVFVLQGRMENSFDYMTYSTQLAFLLLLGFLGGIVVSRERKLFTEKNVFENLANKDHLTNLHNHRSFQEQLRVAKEKNNAFYLVFADIDEFKKINDKYGHVVGDLVLKKVAKILSMNTPPSVGTVFRYGGEEFAILLYTDEYNTVVTLLENLKQKVSEEIHDYHEGRFSITMSFGCCKNGDQEPIELIDNADKLLYEAKRQGRNRIIHKQELQSG</sequence>
<keyword evidence="1" id="KW-0812">Transmembrane</keyword>
<dbReference type="NCBIfam" id="TIGR00254">
    <property type="entry name" value="GGDEF"/>
    <property type="match status" value="1"/>
</dbReference>
<dbReference type="EMBL" id="CP063356">
    <property type="protein sequence ID" value="QOY37313.1"/>
    <property type="molecule type" value="Genomic_DNA"/>
</dbReference>
<dbReference type="SMART" id="SM00267">
    <property type="entry name" value="GGDEF"/>
    <property type="match status" value="1"/>
</dbReference>
<dbReference type="EMBL" id="LQXD01000028">
    <property type="protein sequence ID" value="OIJ22772.1"/>
    <property type="molecule type" value="Genomic_DNA"/>
</dbReference>